<evidence type="ECO:0000313" key="1">
    <source>
        <dbReference type="EMBL" id="SEC76704.1"/>
    </source>
</evidence>
<reference evidence="2" key="1">
    <citation type="submission" date="2016-10" db="EMBL/GenBank/DDBJ databases">
        <authorList>
            <person name="Varghese N."/>
            <person name="Submissions S."/>
        </authorList>
    </citation>
    <scope>NUCLEOTIDE SEQUENCE [LARGE SCALE GENOMIC DNA]</scope>
    <source>
        <strain evidence="2">DSM 44234</strain>
    </source>
</reference>
<gene>
    <name evidence="1" type="ORF">SAMN04489793_3160</name>
</gene>
<dbReference type="STRING" id="57704.SAMN04489793_3160"/>
<evidence type="ECO:0000313" key="2">
    <source>
        <dbReference type="Proteomes" id="UP000182241"/>
    </source>
</evidence>
<dbReference type="RefSeq" id="WP_068742839.1">
    <property type="nucleotide sequence ID" value="NZ_FNSA01000003.1"/>
</dbReference>
<dbReference type="OrthoDB" id="9937217at2"/>
<sequence>MNGLEFELWRQNGSGFSLEAEAEDELPWARVMPRADGEWRWEAGSEDEWRTPLGFASGKASTASEAKAAAEAWLRDS</sequence>
<organism evidence="1 2">
    <name type="scientific">Tsukamurella tyrosinosolvens</name>
    <dbReference type="NCBI Taxonomy" id="57704"/>
    <lineage>
        <taxon>Bacteria</taxon>
        <taxon>Bacillati</taxon>
        <taxon>Actinomycetota</taxon>
        <taxon>Actinomycetes</taxon>
        <taxon>Mycobacteriales</taxon>
        <taxon>Tsukamurellaceae</taxon>
        <taxon>Tsukamurella</taxon>
    </lineage>
</organism>
<keyword evidence="2" id="KW-1185">Reference proteome</keyword>
<dbReference type="EMBL" id="FNSA01000003">
    <property type="protein sequence ID" value="SEC76704.1"/>
    <property type="molecule type" value="Genomic_DNA"/>
</dbReference>
<name>A0A1H4V8H1_TSUTY</name>
<dbReference type="Proteomes" id="UP000182241">
    <property type="component" value="Unassembled WGS sequence"/>
</dbReference>
<dbReference type="AlphaFoldDB" id="A0A1H4V8H1"/>
<protein>
    <submittedName>
        <fullName evidence="1">Uncharacterized protein</fullName>
    </submittedName>
</protein>
<proteinExistence type="predicted"/>
<accession>A0A1H4V8H1</accession>